<keyword evidence="2" id="KW-1185">Reference proteome</keyword>
<dbReference type="AlphaFoldDB" id="A0A8X6TUP3"/>
<evidence type="ECO:0000313" key="1">
    <source>
        <dbReference type="EMBL" id="GFT48104.1"/>
    </source>
</evidence>
<sequence length="125" mass="14698">MRIRAEIRYYIIELLWEFKIFGCTIVKRRERELTLDKCVDACRESEYASIKGKKMLKPCKVIELNDKDADIWIDNVKLKTGDDIKCVILIHKRKARFQIETGVYVNILPKLFPSDVITTIALNQH</sequence>
<proteinExistence type="predicted"/>
<accession>A0A8X6TUP3</accession>
<evidence type="ECO:0000313" key="2">
    <source>
        <dbReference type="Proteomes" id="UP000887013"/>
    </source>
</evidence>
<dbReference type="Proteomes" id="UP000887013">
    <property type="component" value="Unassembled WGS sequence"/>
</dbReference>
<gene>
    <name evidence="1" type="ORF">NPIL_110741</name>
</gene>
<name>A0A8X6TUP3_NEPPI</name>
<reference evidence="1" key="1">
    <citation type="submission" date="2020-08" db="EMBL/GenBank/DDBJ databases">
        <title>Multicomponent nature underlies the extraordinary mechanical properties of spider dragline silk.</title>
        <authorList>
            <person name="Kono N."/>
            <person name="Nakamura H."/>
            <person name="Mori M."/>
            <person name="Yoshida Y."/>
            <person name="Ohtoshi R."/>
            <person name="Malay A.D."/>
            <person name="Moran D.A.P."/>
            <person name="Tomita M."/>
            <person name="Numata K."/>
            <person name="Arakawa K."/>
        </authorList>
    </citation>
    <scope>NUCLEOTIDE SEQUENCE</scope>
</reference>
<protein>
    <submittedName>
        <fullName evidence="1">Uncharacterized protein</fullName>
    </submittedName>
</protein>
<organism evidence="1 2">
    <name type="scientific">Nephila pilipes</name>
    <name type="common">Giant wood spider</name>
    <name type="synonym">Nephila maculata</name>
    <dbReference type="NCBI Taxonomy" id="299642"/>
    <lineage>
        <taxon>Eukaryota</taxon>
        <taxon>Metazoa</taxon>
        <taxon>Ecdysozoa</taxon>
        <taxon>Arthropoda</taxon>
        <taxon>Chelicerata</taxon>
        <taxon>Arachnida</taxon>
        <taxon>Araneae</taxon>
        <taxon>Araneomorphae</taxon>
        <taxon>Entelegynae</taxon>
        <taxon>Araneoidea</taxon>
        <taxon>Nephilidae</taxon>
        <taxon>Nephila</taxon>
    </lineage>
</organism>
<dbReference type="EMBL" id="BMAW01111454">
    <property type="protein sequence ID" value="GFT48104.1"/>
    <property type="molecule type" value="Genomic_DNA"/>
</dbReference>
<comment type="caution">
    <text evidence="1">The sequence shown here is derived from an EMBL/GenBank/DDBJ whole genome shotgun (WGS) entry which is preliminary data.</text>
</comment>